<feature type="transmembrane region" description="Helical" evidence="4">
    <location>
        <begin position="184"/>
        <end position="200"/>
    </location>
</feature>
<feature type="region of interest" description="Disordered" evidence="3">
    <location>
        <begin position="1"/>
        <end position="57"/>
    </location>
</feature>
<comment type="subcellular location">
    <subcellularLocation>
        <location evidence="1">Membrane</location>
        <topology evidence="1">Multi-pass membrane protein</topology>
    </subcellularLocation>
</comment>
<feature type="compositionally biased region" description="Basic and acidic residues" evidence="3">
    <location>
        <begin position="1"/>
        <end position="12"/>
    </location>
</feature>
<gene>
    <name evidence="5" type="ORF">SLEP1_g24879</name>
</gene>
<evidence type="ECO:0008006" key="7">
    <source>
        <dbReference type="Google" id="ProtNLM"/>
    </source>
</evidence>
<dbReference type="PANTHER" id="PTHR31618:SF7">
    <property type="entry name" value="MECHANOSENSITIVE ION CHANNEL PROTEIN"/>
    <property type="match status" value="1"/>
</dbReference>
<dbReference type="Proteomes" id="UP001054252">
    <property type="component" value="Unassembled WGS sequence"/>
</dbReference>
<dbReference type="GO" id="GO:0006820">
    <property type="term" value="P:monoatomic anion transport"/>
    <property type="evidence" value="ECO:0007669"/>
    <property type="project" value="TreeGrafter"/>
</dbReference>
<feature type="transmembrane region" description="Helical" evidence="4">
    <location>
        <begin position="348"/>
        <end position="367"/>
    </location>
</feature>
<comment type="caution">
    <text evidence="5">The sequence shown here is derived from an EMBL/GenBank/DDBJ whole genome shotgun (WGS) entry which is preliminary data.</text>
</comment>
<dbReference type="EMBL" id="BPVZ01000040">
    <property type="protein sequence ID" value="GKV13920.1"/>
    <property type="molecule type" value="Genomic_DNA"/>
</dbReference>
<evidence type="ECO:0000313" key="5">
    <source>
        <dbReference type="EMBL" id="GKV13920.1"/>
    </source>
</evidence>
<keyword evidence="6" id="KW-1185">Reference proteome</keyword>
<keyword evidence="4" id="KW-0472">Membrane</keyword>
<evidence type="ECO:0000256" key="1">
    <source>
        <dbReference type="ARBA" id="ARBA00004141"/>
    </source>
</evidence>
<keyword evidence="4" id="KW-1133">Transmembrane helix</keyword>
<evidence type="ECO:0000256" key="3">
    <source>
        <dbReference type="SAM" id="MobiDB-lite"/>
    </source>
</evidence>
<accession>A0AAV5JT63</accession>
<comment type="similarity">
    <text evidence="2">Belongs to the MscS (TC 1.A.23) family.</text>
</comment>
<evidence type="ECO:0000313" key="6">
    <source>
        <dbReference type="Proteomes" id="UP001054252"/>
    </source>
</evidence>
<evidence type="ECO:0000256" key="4">
    <source>
        <dbReference type="SAM" id="Phobius"/>
    </source>
</evidence>
<feature type="transmembrane region" description="Helical" evidence="4">
    <location>
        <begin position="69"/>
        <end position="92"/>
    </location>
</feature>
<sequence length="581" mass="66561">MAEKTGAEKLDDIETGNTETDSCSMNIEIPKASASTPTEPPTSATPHENPVRKESANTKKSKKWETLEVILATVAVSVFGVISLVCSIVYKIVAPTKFTIWVLLEWIALFCFTGFLFAILSSYKLQNDLIWEFELWKWCVMIMVLVCGRMVSEWIVNAVFLLTGWLFADKIKVYYFVYGLKKKHGVFVWWGLVLLAWLLLVDENEGERAGRWRLKETRDILVFITRVIVSLFIGAGLWLAKDLLVWSIARSFQTEKLFDRIMNAKFHQHVIKLLLEVPWYMRMGMRRSGRHRLFNWAEEIRKGKKSAISIKTFIDVISSHDDKLKLEGKDAESITNEIFKNRRAMEELEKIVTGMVLVVIILVWLVMLKVLTTQAVIVILTQFFVLAFMFGETCKRIFEGVVFLFATRPFGIGDRCVIEDGDEMFVKEINIQTTVFSRDPVGLKDDDDDKARIVYPNSVLSGKYIRNFQKIPAPPKLSLTESAEFVVDASTSIKQIQDLKARIESDMKTMEWIKDISVRANGFENGDKIKMTVNVTYKHLGTKDERNDWKSEMILGLKQILEDMGISKFTPQVEPPPVPAF</sequence>
<dbReference type="Gene3D" id="2.30.30.60">
    <property type="match status" value="1"/>
</dbReference>
<name>A0AAV5JT63_9ROSI</name>
<dbReference type="GO" id="GO:0008381">
    <property type="term" value="F:mechanosensitive monoatomic ion channel activity"/>
    <property type="evidence" value="ECO:0007669"/>
    <property type="project" value="TreeGrafter"/>
</dbReference>
<organism evidence="5 6">
    <name type="scientific">Rubroshorea leprosula</name>
    <dbReference type="NCBI Taxonomy" id="152421"/>
    <lineage>
        <taxon>Eukaryota</taxon>
        <taxon>Viridiplantae</taxon>
        <taxon>Streptophyta</taxon>
        <taxon>Embryophyta</taxon>
        <taxon>Tracheophyta</taxon>
        <taxon>Spermatophyta</taxon>
        <taxon>Magnoliopsida</taxon>
        <taxon>eudicotyledons</taxon>
        <taxon>Gunneridae</taxon>
        <taxon>Pentapetalae</taxon>
        <taxon>rosids</taxon>
        <taxon>malvids</taxon>
        <taxon>Malvales</taxon>
        <taxon>Dipterocarpaceae</taxon>
        <taxon>Rubroshorea</taxon>
    </lineage>
</organism>
<feature type="transmembrane region" description="Helical" evidence="4">
    <location>
        <begin position="373"/>
        <end position="391"/>
    </location>
</feature>
<feature type="compositionally biased region" description="Polar residues" evidence="3">
    <location>
        <begin position="15"/>
        <end position="25"/>
    </location>
</feature>
<proteinExistence type="inferred from homology"/>
<dbReference type="GO" id="GO:0005886">
    <property type="term" value="C:plasma membrane"/>
    <property type="evidence" value="ECO:0007669"/>
    <property type="project" value="TreeGrafter"/>
</dbReference>
<dbReference type="InterPro" id="IPR016688">
    <property type="entry name" value="MscS-like_plants/fungi"/>
</dbReference>
<dbReference type="InterPro" id="IPR010920">
    <property type="entry name" value="LSM_dom_sf"/>
</dbReference>
<dbReference type="PANTHER" id="PTHR31618">
    <property type="entry name" value="MECHANOSENSITIVE ION CHANNEL PROTEIN 5"/>
    <property type="match status" value="1"/>
</dbReference>
<dbReference type="AlphaFoldDB" id="A0AAV5JT63"/>
<dbReference type="SUPFAM" id="SSF50182">
    <property type="entry name" value="Sm-like ribonucleoproteins"/>
    <property type="match status" value="1"/>
</dbReference>
<feature type="compositionally biased region" description="Low complexity" evidence="3">
    <location>
        <begin position="32"/>
        <end position="46"/>
    </location>
</feature>
<feature type="transmembrane region" description="Helical" evidence="4">
    <location>
        <begin position="220"/>
        <end position="240"/>
    </location>
</feature>
<evidence type="ECO:0000256" key="2">
    <source>
        <dbReference type="ARBA" id="ARBA00008017"/>
    </source>
</evidence>
<reference evidence="5 6" key="1">
    <citation type="journal article" date="2021" name="Commun. Biol.">
        <title>The genome of Shorea leprosula (Dipterocarpaceae) highlights the ecological relevance of drought in aseasonal tropical rainforests.</title>
        <authorList>
            <person name="Ng K.K.S."/>
            <person name="Kobayashi M.J."/>
            <person name="Fawcett J.A."/>
            <person name="Hatakeyama M."/>
            <person name="Paape T."/>
            <person name="Ng C.H."/>
            <person name="Ang C.C."/>
            <person name="Tnah L.H."/>
            <person name="Lee C.T."/>
            <person name="Nishiyama T."/>
            <person name="Sese J."/>
            <person name="O'Brien M.J."/>
            <person name="Copetti D."/>
            <person name="Mohd Noor M.I."/>
            <person name="Ong R.C."/>
            <person name="Putra M."/>
            <person name="Sireger I.Z."/>
            <person name="Indrioko S."/>
            <person name="Kosugi Y."/>
            <person name="Izuno A."/>
            <person name="Isagi Y."/>
            <person name="Lee S.L."/>
            <person name="Shimizu K.K."/>
        </authorList>
    </citation>
    <scope>NUCLEOTIDE SEQUENCE [LARGE SCALE GENOMIC DNA]</scope>
    <source>
        <tissue evidence="5">Leaf</tissue>
    </source>
</reference>
<dbReference type="GO" id="GO:0050982">
    <property type="term" value="P:detection of mechanical stimulus"/>
    <property type="evidence" value="ECO:0007669"/>
    <property type="project" value="TreeGrafter"/>
</dbReference>
<keyword evidence="4" id="KW-0812">Transmembrane</keyword>
<protein>
    <recommendedName>
        <fullName evidence="7">Mechanosensitive ion channel protein</fullName>
    </recommendedName>
</protein>
<dbReference type="InterPro" id="IPR023408">
    <property type="entry name" value="MscS_beta-dom_sf"/>
</dbReference>
<feature type="transmembrane region" description="Helical" evidence="4">
    <location>
        <begin position="98"/>
        <end position="123"/>
    </location>
</feature>